<dbReference type="Pfam" id="PF09727">
    <property type="entry name" value="CortBP2"/>
    <property type="match status" value="1"/>
</dbReference>
<dbReference type="InterPro" id="IPR050719">
    <property type="entry name" value="Cortactin-Actin_Reg"/>
</dbReference>
<feature type="non-terminal residue" evidence="4">
    <location>
        <position position="117"/>
    </location>
</feature>
<gene>
    <name evidence="4" type="ORF">M9458_022868</name>
</gene>
<evidence type="ECO:0000313" key="5">
    <source>
        <dbReference type="Proteomes" id="UP001529510"/>
    </source>
</evidence>
<feature type="domain" description="Cortactin-binding protein-2 N-terminal" evidence="3">
    <location>
        <begin position="1"/>
        <end position="117"/>
    </location>
</feature>
<dbReference type="Proteomes" id="UP001529510">
    <property type="component" value="Unassembled WGS sequence"/>
</dbReference>
<keyword evidence="5" id="KW-1185">Reference proteome</keyword>
<reference evidence="4 5" key="1">
    <citation type="submission" date="2024-05" db="EMBL/GenBank/DDBJ databases">
        <title>Genome sequencing and assembly of Indian major carp, Cirrhinus mrigala (Hamilton, 1822).</title>
        <authorList>
            <person name="Mohindra V."/>
            <person name="Chowdhury L.M."/>
            <person name="Lal K."/>
            <person name="Jena J.K."/>
        </authorList>
    </citation>
    <scope>NUCLEOTIDE SEQUENCE [LARGE SCALE GENOMIC DNA]</scope>
    <source>
        <strain evidence="4">CM1030</strain>
        <tissue evidence="4">Blood</tissue>
    </source>
</reference>
<organism evidence="4 5">
    <name type="scientific">Cirrhinus mrigala</name>
    <name type="common">Mrigala</name>
    <dbReference type="NCBI Taxonomy" id="683832"/>
    <lineage>
        <taxon>Eukaryota</taxon>
        <taxon>Metazoa</taxon>
        <taxon>Chordata</taxon>
        <taxon>Craniata</taxon>
        <taxon>Vertebrata</taxon>
        <taxon>Euteleostomi</taxon>
        <taxon>Actinopterygii</taxon>
        <taxon>Neopterygii</taxon>
        <taxon>Teleostei</taxon>
        <taxon>Ostariophysi</taxon>
        <taxon>Cypriniformes</taxon>
        <taxon>Cyprinidae</taxon>
        <taxon>Labeoninae</taxon>
        <taxon>Labeonini</taxon>
        <taxon>Cirrhinus</taxon>
    </lineage>
</organism>
<evidence type="ECO:0000256" key="2">
    <source>
        <dbReference type="SAM" id="Coils"/>
    </source>
</evidence>
<keyword evidence="1 2" id="KW-0175">Coiled coil</keyword>
<feature type="coiled-coil region" evidence="2">
    <location>
        <begin position="56"/>
        <end position="94"/>
    </location>
</feature>
<evidence type="ECO:0000259" key="3">
    <source>
        <dbReference type="Pfam" id="PF09727"/>
    </source>
</evidence>
<evidence type="ECO:0000313" key="4">
    <source>
        <dbReference type="EMBL" id="KAL0180462.1"/>
    </source>
</evidence>
<proteinExistence type="predicted"/>
<evidence type="ECO:0000256" key="1">
    <source>
        <dbReference type="ARBA" id="ARBA00023054"/>
    </source>
</evidence>
<name>A0ABD0Q3D4_CIRMR</name>
<sequence length="117" mass="13961">ARDEVITVLKADKIDLALLEAKYGFVTPQNVLKALQRDAIQAKNGSWQEDIYEKPMSELDRLVEKQRETYRRMLEQLLLVERAHRQTLNRLEDEKRNHSDFMRKSDEFTSLLEQERE</sequence>
<dbReference type="InterPro" id="IPR019131">
    <property type="entry name" value="Cortactin-binding_p2_N"/>
</dbReference>
<dbReference type="AlphaFoldDB" id="A0ABD0Q3D4"/>
<dbReference type="PANTHER" id="PTHR23166:SF4">
    <property type="entry name" value="FILAMIN A-INTERACTING PROTEIN 1-LIKE"/>
    <property type="match status" value="1"/>
</dbReference>
<feature type="non-terminal residue" evidence="4">
    <location>
        <position position="1"/>
    </location>
</feature>
<dbReference type="PANTHER" id="PTHR23166">
    <property type="entry name" value="FILAMIN/GPBP-INTERACTING PROTEIN"/>
    <property type="match status" value="1"/>
</dbReference>
<dbReference type="EMBL" id="JAMKFB020000011">
    <property type="protein sequence ID" value="KAL0180462.1"/>
    <property type="molecule type" value="Genomic_DNA"/>
</dbReference>
<protein>
    <recommendedName>
        <fullName evidence="3">Cortactin-binding protein-2 N-terminal domain-containing protein</fullName>
    </recommendedName>
</protein>
<comment type="caution">
    <text evidence="4">The sequence shown here is derived from an EMBL/GenBank/DDBJ whole genome shotgun (WGS) entry which is preliminary data.</text>
</comment>
<accession>A0ABD0Q3D4</accession>